<dbReference type="SUPFAM" id="SSF47699">
    <property type="entry name" value="Bifunctional inhibitor/lipid-transfer protein/seed storage 2S albumin"/>
    <property type="match status" value="1"/>
</dbReference>
<dbReference type="STRING" id="13333.U5DHL6"/>
<proteinExistence type="predicted"/>
<gene>
    <name evidence="3" type="ORF">AMTR_s00071p00157070</name>
</gene>
<evidence type="ECO:0000256" key="1">
    <source>
        <dbReference type="SAM" id="SignalP"/>
    </source>
</evidence>
<dbReference type="PANTHER" id="PTHR33286:SF32">
    <property type="entry name" value="BIFUNCTIONAL INHIBITOR_PLANT LIPID TRANSFER PROTEIN_SEED STORAGE HELICAL DOMAIN-CONTAINING PROTEIN"/>
    <property type="match status" value="1"/>
</dbReference>
<evidence type="ECO:0000313" key="3">
    <source>
        <dbReference type="EMBL" id="ERN19998.1"/>
    </source>
</evidence>
<dbReference type="Gene3D" id="1.10.110.10">
    <property type="entry name" value="Plant lipid-transfer and hydrophobic proteins"/>
    <property type="match status" value="1"/>
</dbReference>
<dbReference type="PANTHER" id="PTHR33286">
    <property type="entry name" value="BIFUNCTIONAL INHIBITOR/LIPID-TRANSFER PROTEIN/SEED STORAGE 2S ALBUMIN SUPERFAMILY PROTEIN"/>
    <property type="match status" value="1"/>
</dbReference>
<keyword evidence="4" id="KW-1185">Reference proteome</keyword>
<organism evidence="3 4">
    <name type="scientific">Amborella trichopoda</name>
    <dbReference type="NCBI Taxonomy" id="13333"/>
    <lineage>
        <taxon>Eukaryota</taxon>
        <taxon>Viridiplantae</taxon>
        <taxon>Streptophyta</taxon>
        <taxon>Embryophyta</taxon>
        <taxon>Tracheophyta</taxon>
        <taxon>Spermatophyta</taxon>
        <taxon>Magnoliopsida</taxon>
        <taxon>Amborellales</taxon>
        <taxon>Amborellaceae</taxon>
        <taxon>Amborella</taxon>
    </lineage>
</organism>
<sequence length="111" mass="12039">MDGKWWWCLELMLVVAMVVAWEEAPLVGAVSAAQCKGEVSTAVHACISVVYRGFPSPECCAIARTAHTECICPKVTPKLAALVDVRRAVRLVEGCGRRVPRHFKCGSVTTP</sequence>
<dbReference type="eggNOG" id="ENOG502S2SJ">
    <property type="taxonomic scope" value="Eukaryota"/>
</dbReference>
<feature type="chain" id="PRO_5004658930" description="Bifunctional inhibitor/plant lipid transfer protein/seed storage helical domain-containing protein" evidence="1">
    <location>
        <begin position="21"/>
        <end position="111"/>
    </location>
</feature>
<keyword evidence="1" id="KW-0732">Signal</keyword>
<evidence type="ECO:0000259" key="2">
    <source>
        <dbReference type="Pfam" id="PF14368"/>
    </source>
</evidence>
<dbReference type="AlphaFoldDB" id="U5DHL6"/>
<dbReference type="OrthoDB" id="1885440at2759"/>
<feature type="signal peptide" evidence="1">
    <location>
        <begin position="1"/>
        <end position="20"/>
    </location>
</feature>
<dbReference type="Proteomes" id="UP000017836">
    <property type="component" value="Unassembled WGS sequence"/>
</dbReference>
<name>U5DHL6_AMBTC</name>
<protein>
    <recommendedName>
        <fullName evidence="2">Bifunctional inhibitor/plant lipid transfer protein/seed storage helical domain-containing protein</fullName>
    </recommendedName>
</protein>
<feature type="domain" description="Bifunctional inhibitor/plant lipid transfer protein/seed storage helical" evidence="2">
    <location>
        <begin position="16"/>
        <end position="105"/>
    </location>
</feature>
<dbReference type="OMA" id="GRQVPRH"/>
<accession>U5DHL6</accession>
<dbReference type="InterPro" id="IPR016140">
    <property type="entry name" value="Bifunc_inhib/LTP/seed_store"/>
</dbReference>
<reference evidence="4" key="1">
    <citation type="journal article" date="2013" name="Science">
        <title>The Amborella genome and the evolution of flowering plants.</title>
        <authorList>
            <consortium name="Amborella Genome Project"/>
        </authorList>
    </citation>
    <scope>NUCLEOTIDE SEQUENCE [LARGE SCALE GENOMIC DNA]</scope>
</reference>
<dbReference type="InterPro" id="IPR036312">
    <property type="entry name" value="Bifun_inhib/LTP/seed_sf"/>
</dbReference>
<dbReference type="Gramene" id="ERN19998">
    <property type="protein sequence ID" value="ERN19998"/>
    <property type="gene ID" value="AMTR_s00071p00157070"/>
</dbReference>
<evidence type="ECO:0000313" key="4">
    <source>
        <dbReference type="Proteomes" id="UP000017836"/>
    </source>
</evidence>
<dbReference type="HOGENOM" id="CLU_141918_2_0_1"/>
<dbReference type="EMBL" id="KI392062">
    <property type="protein sequence ID" value="ERN19998.1"/>
    <property type="molecule type" value="Genomic_DNA"/>
</dbReference>
<dbReference type="Pfam" id="PF14368">
    <property type="entry name" value="LTP_2"/>
    <property type="match status" value="1"/>
</dbReference>